<evidence type="ECO:0000313" key="2">
    <source>
        <dbReference type="Proteomes" id="UP000030762"/>
    </source>
</evidence>
<dbReference type="GeneID" id="19941158"/>
<dbReference type="AlphaFoldDB" id="T0QWT7"/>
<name>T0QWT7_SAPDV</name>
<dbReference type="RefSeq" id="XP_008604127.1">
    <property type="nucleotide sequence ID" value="XM_008605905.1"/>
</dbReference>
<dbReference type="OrthoDB" id="78299at2759"/>
<dbReference type="VEuPathDB" id="FungiDB:SDRG_00431"/>
<accession>T0QWT7</accession>
<proteinExistence type="predicted"/>
<dbReference type="EMBL" id="JH767132">
    <property type="protein sequence ID" value="EQC42704.1"/>
    <property type="molecule type" value="Genomic_DNA"/>
</dbReference>
<organism evidence="1 2">
    <name type="scientific">Saprolegnia diclina (strain VS20)</name>
    <dbReference type="NCBI Taxonomy" id="1156394"/>
    <lineage>
        <taxon>Eukaryota</taxon>
        <taxon>Sar</taxon>
        <taxon>Stramenopiles</taxon>
        <taxon>Oomycota</taxon>
        <taxon>Saprolegniomycetes</taxon>
        <taxon>Saprolegniales</taxon>
        <taxon>Saprolegniaceae</taxon>
        <taxon>Saprolegnia</taxon>
    </lineage>
</organism>
<keyword evidence="2" id="KW-1185">Reference proteome</keyword>
<protein>
    <submittedName>
        <fullName evidence="1">Uncharacterized protein</fullName>
    </submittedName>
</protein>
<reference evidence="1 2" key="1">
    <citation type="submission" date="2012-04" db="EMBL/GenBank/DDBJ databases">
        <title>The Genome Sequence of Saprolegnia declina VS20.</title>
        <authorList>
            <consortium name="The Broad Institute Genome Sequencing Platform"/>
            <person name="Russ C."/>
            <person name="Nusbaum C."/>
            <person name="Tyler B."/>
            <person name="van West P."/>
            <person name="Dieguez-Uribeondo J."/>
            <person name="de Bruijn I."/>
            <person name="Tripathy S."/>
            <person name="Jiang R."/>
            <person name="Young S.K."/>
            <person name="Zeng Q."/>
            <person name="Gargeya S."/>
            <person name="Fitzgerald M."/>
            <person name="Haas B."/>
            <person name="Abouelleil A."/>
            <person name="Alvarado L."/>
            <person name="Arachchi H.M."/>
            <person name="Berlin A."/>
            <person name="Chapman S.B."/>
            <person name="Goldberg J."/>
            <person name="Griggs A."/>
            <person name="Gujja S."/>
            <person name="Hansen M."/>
            <person name="Howarth C."/>
            <person name="Imamovic A."/>
            <person name="Larimer J."/>
            <person name="McCowen C."/>
            <person name="Montmayeur A."/>
            <person name="Murphy C."/>
            <person name="Neiman D."/>
            <person name="Pearson M."/>
            <person name="Priest M."/>
            <person name="Roberts A."/>
            <person name="Saif S."/>
            <person name="Shea T."/>
            <person name="Sisk P."/>
            <person name="Sykes S."/>
            <person name="Wortman J."/>
            <person name="Nusbaum C."/>
            <person name="Birren B."/>
        </authorList>
    </citation>
    <scope>NUCLEOTIDE SEQUENCE [LARGE SCALE GENOMIC DNA]</scope>
    <source>
        <strain evidence="1 2">VS20</strain>
    </source>
</reference>
<gene>
    <name evidence="1" type="ORF">SDRG_00431</name>
</gene>
<dbReference type="eggNOG" id="ENOG502RXEJ">
    <property type="taxonomic scope" value="Eukaryota"/>
</dbReference>
<dbReference type="InParanoid" id="T0QWT7"/>
<sequence>MAGTSRRLVVTKQPPSEFYKDEGGRSNYLTTEISLLEFNNKKELVRSSSRSFTPIPLRVSLYYESGKPVDESDQDIFRFVGDEYDAIVIRDDTRSATIHFRLEKVSRRKDGQRFKLKIEPYVEQCTVHLDDLAPVFTTAICVLSKRKYPSQDASHRGKMLKTLPDVVADSGGVRAQLQHLQRQNDRMLTLLEAQHEMLLTLTRPLPKTLDLDALLKAENAAFRDAIDPTESDPTLHNLTLSF</sequence>
<evidence type="ECO:0000313" key="1">
    <source>
        <dbReference type="EMBL" id="EQC42704.1"/>
    </source>
</evidence>
<dbReference type="Proteomes" id="UP000030762">
    <property type="component" value="Unassembled WGS sequence"/>
</dbReference>